<proteinExistence type="predicted"/>
<organism evidence="1 2">
    <name type="scientific">Neolewinella antarctica</name>
    <dbReference type="NCBI Taxonomy" id="442734"/>
    <lineage>
        <taxon>Bacteria</taxon>
        <taxon>Pseudomonadati</taxon>
        <taxon>Bacteroidota</taxon>
        <taxon>Saprospiria</taxon>
        <taxon>Saprospirales</taxon>
        <taxon>Lewinellaceae</taxon>
        <taxon>Neolewinella</taxon>
    </lineage>
</organism>
<reference evidence="1 2" key="1">
    <citation type="submission" date="2020-03" db="EMBL/GenBank/DDBJ databases">
        <title>Genomic Encyclopedia of Type Strains, Phase IV (KMG-IV): sequencing the most valuable type-strain genomes for metagenomic binning, comparative biology and taxonomic classification.</title>
        <authorList>
            <person name="Goeker M."/>
        </authorList>
    </citation>
    <scope>NUCLEOTIDE SEQUENCE [LARGE SCALE GENOMIC DNA]</scope>
    <source>
        <strain evidence="1 2">DSM 105096</strain>
    </source>
</reference>
<name>A0ABX0X6I1_9BACT</name>
<dbReference type="RefSeq" id="WP_168035630.1">
    <property type="nucleotide sequence ID" value="NZ_JAATJH010000001.1"/>
</dbReference>
<dbReference type="Proteomes" id="UP000770785">
    <property type="component" value="Unassembled WGS sequence"/>
</dbReference>
<evidence type="ECO:0008006" key="3">
    <source>
        <dbReference type="Google" id="ProtNLM"/>
    </source>
</evidence>
<comment type="caution">
    <text evidence="1">The sequence shown here is derived from an EMBL/GenBank/DDBJ whole genome shotgun (WGS) entry which is preliminary data.</text>
</comment>
<dbReference type="EMBL" id="JAATJH010000001">
    <property type="protein sequence ID" value="NJC24826.1"/>
    <property type="molecule type" value="Genomic_DNA"/>
</dbReference>
<evidence type="ECO:0000313" key="1">
    <source>
        <dbReference type="EMBL" id="NJC24826.1"/>
    </source>
</evidence>
<keyword evidence="2" id="KW-1185">Reference proteome</keyword>
<accession>A0ABX0X6I1</accession>
<evidence type="ECO:0000313" key="2">
    <source>
        <dbReference type="Proteomes" id="UP000770785"/>
    </source>
</evidence>
<sequence>MKHPDNEDFKEWLHFLKKKHGVKYSDAGNQSGIGVTRLSNIRYDRTQATIEDFKKVVIAFPALRGRARELDINPNPKKLSDVEALNQEQADALAGSMLEEIRKAMASKDKRISYLESENQRLHDIITDHQSTITKLLDR</sequence>
<gene>
    <name evidence="1" type="ORF">GGR27_000307</name>
</gene>
<protein>
    <recommendedName>
        <fullName evidence="3">HTH cro/C1-type domain-containing protein</fullName>
    </recommendedName>
</protein>